<evidence type="ECO:0000256" key="5">
    <source>
        <dbReference type="ARBA" id="ARBA00022692"/>
    </source>
</evidence>
<dbReference type="PANTHER" id="PTHR30047">
    <property type="entry name" value="HIGH-AFFINITY CHOLINE TRANSPORT PROTEIN-RELATED"/>
    <property type="match status" value="1"/>
</dbReference>
<comment type="similarity">
    <text evidence="2">Belongs to the BCCT transporter (TC 2.A.15) family.</text>
</comment>
<feature type="transmembrane region" description="Helical" evidence="9">
    <location>
        <begin position="410"/>
        <end position="429"/>
    </location>
</feature>
<dbReference type="GO" id="GO:0005886">
    <property type="term" value="C:plasma membrane"/>
    <property type="evidence" value="ECO:0007669"/>
    <property type="project" value="UniProtKB-SubCell"/>
</dbReference>
<evidence type="ECO:0000313" key="11">
    <source>
        <dbReference type="Proteomes" id="UP000243793"/>
    </source>
</evidence>
<feature type="transmembrane region" description="Helical" evidence="9">
    <location>
        <begin position="98"/>
        <end position="119"/>
    </location>
</feature>
<keyword evidence="7 9" id="KW-0472">Membrane</keyword>
<dbReference type="AlphaFoldDB" id="A0A1Y0CX63"/>
<feature type="transmembrane region" description="Helical" evidence="9">
    <location>
        <begin position="323"/>
        <end position="342"/>
    </location>
</feature>
<dbReference type="PANTHER" id="PTHR30047:SF7">
    <property type="entry name" value="HIGH-AFFINITY CHOLINE TRANSPORT PROTEIN"/>
    <property type="match status" value="1"/>
</dbReference>
<dbReference type="InterPro" id="IPR000060">
    <property type="entry name" value="BCCT_transptr"/>
</dbReference>
<feature type="transmembrane region" description="Helical" evidence="9">
    <location>
        <begin position="354"/>
        <end position="372"/>
    </location>
</feature>
<keyword evidence="3" id="KW-0813">Transport</keyword>
<accession>A0A1Y0CX63</accession>
<keyword evidence="6 9" id="KW-1133">Transmembrane helix</keyword>
<evidence type="ECO:0000256" key="2">
    <source>
        <dbReference type="ARBA" id="ARBA00005658"/>
    </source>
</evidence>
<keyword evidence="11" id="KW-1185">Reference proteome</keyword>
<evidence type="ECO:0000256" key="7">
    <source>
        <dbReference type="ARBA" id="ARBA00023136"/>
    </source>
</evidence>
<feature type="transmembrane region" description="Helical" evidence="9">
    <location>
        <begin position="200"/>
        <end position="225"/>
    </location>
</feature>
<keyword evidence="5 9" id="KW-0812">Transmembrane</keyword>
<feature type="transmembrane region" description="Helical" evidence="9">
    <location>
        <begin position="150"/>
        <end position="170"/>
    </location>
</feature>
<evidence type="ECO:0000256" key="8">
    <source>
        <dbReference type="SAM" id="MobiDB-lite"/>
    </source>
</evidence>
<gene>
    <name evidence="10" type="ORF">CBP12_06840</name>
</gene>
<feature type="transmembrane region" description="Helical" evidence="9">
    <location>
        <begin position="57"/>
        <end position="78"/>
    </location>
</feature>
<name>A0A1Y0CX63_9GAMM</name>
<evidence type="ECO:0000256" key="9">
    <source>
        <dbReference type="SAM" id="Phobius"/>
    </source>
</evidence>
<feature type="transmembrane region" description="Helical" evidence="9">
    <location>
        <begin position="12"/>
        <end position="37"/>
    </location>
</feature>
<evidence type="ECO:0000256" key="3">
    <source>
        <dbReference type="ARBA" id="ARBA00022448"/>
    </source>
</evidence>
<dbReference type="NCBIfam" id="TIGR00842">
    <property type="entry name" value="bcct"/>
    <property type="match status" value="1"/>
</dbReference>
<evidence type="ECO:0000256" key="6">
    <source>
        <dbReference type="ARBA" id="ARBA00022989"/>
    </source>
</evidence>
<evidence type="ECO:0000256" key="1">
    <source>
        <dbReference type="ARBA" id="ARBA00004651"/>
    </source>
</evidence>
<feature type="transmembrane region" description="Helical" evidence="9">
    <location>
        <begin position="237"/>
        <end position="258"/>
    </location>
</feature>
<dbReference type="Proteomes" id="UP000243793">
    <property type="component" value="Chromosome"/>
</dbReference>
<organism evidence="10 11">
    <name type="scientific">Oceanisphaera avium</name>
    <dbReference type="NCBI Taxonomy" id="1903694"/>
    <lineage>
        <taxon>Bacteria</taxon>
        <taxon>Pseudomonadati</taxon>
        <taxon>Pseudomonadota</taxon>
        <taxon>Gammaproteobacteria</taxon>
        <taxon>Aeromonadales</taxon>
        <taxon>Aeromonadaceae</taxon>
        <taxon>Oceanisphaera</taxon>
    </lineage>
</organism>
<dbReference type="OrthoDB" id="9775735at2"/>
<comment type="subcellular location">
    <subcellularLocation>
        <location evidence="1">Cell membrane</location>
        <topology evidence="1">Multi-pass membrane protein</topology>
    </subcellularLocation>
</comment>
<feature type="region of interest" description="Disordered" evidence="8">
    <location>
        <begin position="683"/>
        <end position="702"/>
    </location>
</feature>
<dbReference type="EMBL" id="CP021376">
    <property type="protein sequence ID" value="ART79902.1"/>
    <property type="molecule type" value="Genomic_DNA"/>
</dbReference>
<dbReference type="RefSeq" id="WP_086963774.1">
    <property type="nucleotide sequence ID" value="NZ_CP021376.1"/>
</dbReference>
<evidence type="ECO:0000256" key="4">
    <source>
        <dbReference type="ARBA" id="ARBA00022475"/>
    </source>
</evidence>
<protein>
    <submittedName>
        <fullName evidence="10">Choline transporter</fullName>
    </submittedName>
</protein>
<evidence type="ECO:0000313" key="10">
    <source>
        <dbReference type="EMBL" id="ART79902.1"/>
    </source>
</evidence>
<feature type="transmembrane region" description="Helical" evidence="9">
    <location>
        <begin position="482"/>
        <end position="502"/>
    </location>
</feature>
<proteinExistence type="inferred from homology"/>
<dbReference type="GO" id="GO:0022857">
    <property type="term" value="F:transmembrane transporter activity"/>
    <property type="evidence" value="ECO:0007669"/>
    <property type="project" value="InterPro"/>
</dbReference>
<sequence length="702" mass="78068">MAAEKVSPEKSSSLSTILVPVFIPSVIIIALMVIGTMSNPELAGEVFTNVLNYLIKTFGWFYMLAVAIFLVFVVTVAFSKWGNIKLGPDHAEPEYSFWAWFAMLFSAGYGIALLFFGVAEPVMHYASPPEGAAQTVGAAKQAMQIAFFHWGFHIWGIYCLVGMSLAYFAYRHGLPLSMRSTLYPLIGEKIHGPMGHTVDVFAILGTMFGIATTLGLSVAQINAGLNYLWPSIPISNFVQIIAIIAITALATLSVVAGMDKGVKRLSMLNMVLAISLMVFVFAVGPTIFILNTFMQNTGSYLSNIVERTFNLQAYTSSDWMGDWTLFIFGWTISWAPFVGLFIAKISRGRTIRQFVVGVMVVPTIFTFLWFSVFGDTALHLIIHEGYTNLINEVQADQAIALFKLLEHLPFTSIVSFLTVFLIVTFFVTSSDSGSLVIDSLASGGAVKTPVWQRVFWASTEGVVAAALLLAGGESGLKALQSATLLSALPFAIIMLIAAVGMWRALVIEGHHEVSLQQHMQSAKGGAKAGPGYWKKRLANLVDFPARDAVEKFIRTTSFQAMHKVEQELEQQGWEAEVIFDEANCRSQFQVYQEGKMEFIYEIRLRGYAMPEFSFPEQDRDVDGDDHYYRAEVFLRRGGQAYDVYGYDQQDIISDILDQFEKYLHFLHISPGILPWKMEEHDDDLNNETDAQPENSYLGDKPI</sequence>
<feature type="transmembrane region" description="Helical" evidence="9">
    <location>
        <begin position="270"/>
        <end position="290"/>
    </location>
</feature>
<keyword evidence="4" id="KW-1003">Cell membrane</keyword>
<dbReference type="Pfam" id="PF02028">
    <property type="entry name" value="BCCT"/>
    <property type="match status" value="1"/>
</dbReference>
<dbReference type="KEGG" id="ocm:CBP12_06840"/>
<reference evidence="11" key="1">
    <citation type="submission" date="2017-05" db="EMBL/GenBank/DDBJ databases">
        <authorList>
            <person name="Sung H."/>
        </authorList>
    </citation>
    <scope>NUCLEOTIDE SEQUENCE [LARGE SCALE GENOMIC DNA]</scope>
    <source>
        <strain evidence="11">AMac2203</strain>
    </source>
</reference>